<dbReference type="InterPro" id="IPR005835">
    <property type="entry name" value="NTP_transferase_dom"/>
</dbReference>
<dbReference type="GO" id="GO:0005978">
    <property type="term" value="P:glycogen biosynthetic process"/>
    <property type="evidence" value="ECO:0007669"/>
    <property type="project" value="UniProtKB-KW"/>
</dbReference>
<dbReference type="Pfam" id="PF00483">
    <property type="entry name" value="NTP_transferase"/>
    <property type="match status" value="1"/>
</dbReference>
<comment type="caution">
    <text evidence="11">The sequence shown here is derived from an EMBL/GenBank/DDBJ whole genome shotgun (WGS) entry which is preliminary data.</text>
</comment>
<protein>
    <submittedName>
        <fullName evidence="11">Uncharacterized protein</fullName>
    </submittedName>
</protein>
<keyword evidence="5" id="KW-0547">Nucleotide-binding</keyword>
<feature type="non-terminal residue" evidence="11">
    <location>
        <position position="1"/>
    </location>
</feature>
<keyword evidence="8" id="KW-0119">Carbohydrate metabolism</keyword>
<accession>A0A1W9S2H3</accession>
<keyword evidence="2" id="KW-0321">Glycogen metabolism</keyword>
<dbReference type="InterPro" id="IPR029044">
    <property type="entry name" value="Nucleotide-diphossugar_trans"/>
</dbReference>
<dbReference type="InterPro" id="IPR011004">
    <property type="entry name" value="Trimer_LpxA-like_sf"/>
</dbReference>
<evidence type="ECO:0000256" key="2">
    <source>
        <dbReference type="ARBA" id="ARBA00022600"/>
    </source>
</evidence>
<evidence type="ECO:0000256" key="7">
    <source>
        <dbReference type="ARBA" id="ARBA00023056"/>
    </source>
</evidence>
<evidence type="ECO:0000256" key="4">
    <source>
        <dbReference type="ARBA" id="ARBA00022695"/>
    </source>
</evidence>
<keyword evidence="4" id="KW-0548">Nucleotidyltransferase</keyword>
<evidence type="ECO:0000256" key="8">
    <source>
        <dbReference type="ARBA" id="ARBA00023277"/>
    </source>
</evidence>
<dbReference type="SUPFAM" id="SSF53448">
    <property type="entry name" value="Nucleotide-diphospho-sugar transferases"/>
    <property type="match status" value="1"/>
</dbReference>
<dbReference type="PROSITE" id="PS00810">
    <property type="entry name" value="ADP_GLC_PYROPHOSPH_3"/>
    <property type="match status" value="1"/>
</dbReference>
<dbReference type="Pfam" id="PF24894">
    <property type="entry name" value="Hexapep_GlmU"/>
    <property type="match status" value="1"/>
</dbReference>
<dbReference type="Gene3D" id="3.90.550.10">
    <property type="entry name" value="Spore Coat Polysaccharide Biosynthesis Protein SpsA, Chain A"/>
    <property type="match status" value="1"/>
</dbReference>
<reference evidence="12" key="1">
    <citation type="submission" date="2017-03" db="EMBL/GenBank/DDBJ databases">
        <title>Novel pathways for hydrocarbon cycling and metabolic interdependencies in hydrothermal sediment communities.</title>
        <authorList>
            <person name="Dombrowski N."/>
            <person name="Seitz K."/>
            <person name="Teske A."/>
            <person name="Baker B."/>
        </authorList>
    </citation>
    <scope>NUCLEOTIDE SEQUENCE [LARGE SCALE GENOMIC DNA]</scope>
</reference>
<dbReference type="Gene3D" id="2.160.10.10">
    <property type="entry name" value="Hexapeptide repeat proteins"/>
    <property type="match status" value="1"/>
</dbReference>
<dbReference type="PANTHER" id="PTHR43523">
    <property type="entry name" value="GLUCOSE-1-PHOSPHATE ADENYLYLTRANSFERASE-RELATED"/>
    <property type="match status" value="1"/>
</dbReference>
<dbReference type="SUPFAM" id="SSF51161">
    <property type="entry name" value="Trimeric LpxA-like enzymes"/>
    <property type="match status" value="1"/>
</dbReference>
<dbReference type="Proteomes" id="UP000192611">
    <property type="component" value="Unassembled WGS sequence"/>
</dbReference>
<feature type="domain" description="Nucleotidyl transferase" evidence="9">
    <location>
        <begin position="1"/>
        <end position="158"/>
    </location>
</feature>
<dbReference type="InterPro" id="IPR056818">
    <property type="entry name" value="GlmU/GlgC-like_hexapep"/>
</dbReference>
<evidence type="ECO:0000259" key="10">
    <source>
        <dbReference type="Pfam" id="PF24894"/>
    </source>
</evidence>
<dbReference type="GO" id="GO:0008878">
    <property type="term" value="F:glucose-1-phosphate adenylyltransferase activity"/>
    <property type="evidence" value="ECO:0007669"/>
    <property type="project" value="InterPro"/>
</dbReference>
<dbReference type="AlphaFoldDB" id="A0A1W9S2H3"/>
<evidence type="ECO:0000313" key="12">
    <source>
        <dbReference type="Proteomes" id="UP000192611"/>
    </source>
</evidence>
<keyword evidence="6" id="KW-0067">ATP-binding</keyword>
<evidence type="ECO:0000259" key="9">
    <source>
        <dbReference type="Pfam" id="PF00483"/>
    </source>
</evidence>
<proteinExistence type="inferred from homology"/>
<comment type="similarity">
    <text evidence="1">Belongs to the bacterial/plant glucose-1-phosphate adenylyltransferase family.</text>
</comment>
<dbReference type="InterPro" id="IPR011831">
    <property type="entry name" value="ADP-Glc_PPase"/>
</dbReference>
<dbReference type="GO" id="GO:0005524">
    <property type="term" value="F:ATP binding"/>
    <property type="evidence" value="ECO:0007669"/>
    <property type="project" value="UniProtKB-KW"/>
</dbReference>
<dbReference type="EMBL" id="NATQ01000014">
    <property type="protein sequence ID" value="OQX91051.1"/>
    <property type="molecule type" value="Genomic_DNA"/>
</dbReference>
<sequence>GTADAIFQNLDFIGHERIKEVLVLSGDQVYKMDYRPFIEYHRSHKSPLTIAVTQVSEEDIKRFGLVNIDCNGRVVRFIEKPKEVWEGFASMGIYIFDANYLREVIEERCGCEERFDIVNDIVIPLIEEKGVYAYVFGGYWEDIGKLSSYYEANMALLDEFPKLNLYDYSWRILTRENDMPALRIQTSANVSCSLICNGAVIKGTVMNSIISGGVVVDEGAYISNSIVFEDSYVARGAKIENAIVDKLVSVGRNASIGVGDRGPYNEDFPEDLNSGITLIGKGAVIPEGYRIGKNCAVDIFVKDYELPTEGIESGKSVLLPESEIRLRGEHDILEREVFWD</sequence>
<keyword evidence="7" id="KW-0320">Glycogen biosynthesis</keyword>
<evidence type="ECO:0000256" key="6">
    <source>
        <dbReference type="ARBA" id="ARBA00022840"/>
    </source>
</evidence>
<evidence type="ECO:0000256" key="1">
    <source>
        <dbReference type="ARBA" id="ARBA00010443"/>
    </source>
</evidence>
<evidence type="ECO:0000256" key="3">
    <source>
        <dbReference type="ARBA" id="ARBA00022679"/>
    </source>
</evidence>
<evidence type="ECO:0000313" key="11">
    <source>
        <dbReference type="EMBL" id="OQX91051.1"/>
    </source>
</evidence>
<gene>
    <name evidence="11" type="ORF">B6D57_01210</name>
</gene>
<evidence type="ECO:0000256" key="5">
    <source>
        <dbReference type="ARBA" id="ARBA00022741"/>
    </source>
</evidence>
<dbReference type="PANTHER" id="PTHR43523:SF2">
    <property type="entry name" value="GLUCOSE-1-PHOSPHATE ADENYLYLTRANSFERASE"/>
    <property type="match status" value="1"/>
</dbReference>
<dbReference type="CDD" id="cd04651">
    <property type="entry name" value="LbH_G1P_AT_C"/>
    <property type="match status" value="1"/>
</dbReference>
<keyword evidence="3" id="KW-0808">Transferase</keyword>
<feature type="domain" description="Glucose-1-phosphate adenylyltransferase/Bifunctional protein GlmU-like C-terminal hexapeptide" evidence="10">
    <location>
        <begin position="187"/>
        <end position="261"/>
    </location>
</feature>
<organism evidence="11 12">
    <name type="scientific">Candidatus Coatesbacteria bacterium 4484_99</name>
    <dbReference type="NCBI Taxonomy" id="1970774"/>
    <lineage>
        <taxon>Bacteria</taxon>
        <taxon>Candidatus Coatesiibacteriota</taxon>
    </lineage>
</organism>
<name>A0A1W9S2H3_9BACT</name>
<dbReference type="InterPro" id="IPR005836">
    <property type="entry name" value="ADP_Glu_pyroP_CS"/>
</dbReference>